<keyword evidence="5 9" id="KW-0326">Glycosidase</keyword>
<dbReference type="InterPro" id="IPR044965">
    <property type="entry name" value="Glyco_hydro_17_plant"/>
</dbReference>
<proteinExistence type="inferred from homology"/>
<dbReference type="AlphaFoldDB" id="A0A5N6RF86"/>
<organism evidence="11 12">
    <name type="scientific">Carpinus fangiana</name>
    <dbReference type="NCBI Taxonomy" id="176857"/>
    <lineage>
        <taxon>Eukaryota</taxon>
        <taxon>Viridiplantae</taxon>
        <taxon>Streptophyta</taxon>
        <taxon>Embryophyta</taxon>
        <taxon>Tracheophyta</taxon>
        <taxon>Spermatophyta</taxon>
        <taxon>Magnoliopsida</taxon>
        <taxon>eudicotyledons</taxon>
        <taxon>Gunneridae</taxon>
        <taxon>Pentapetalae</taxon>
        <taxon>rosids</taxon>
        <taxon>fabids</taxon>
        <taxon>Fagales</taxon>
        <taxon>Betulaceae</taxon>
        <taxon>Carpinus</taxon>
    </lineage>
</organism>
<dbReference type="Gene3D" id="3.20.20.80">
    <property type="entry name" value="Glycosidases"/>
    <property type="match status" value="2"/>
</dbReference>
<dbReference type="OrthoDB" id="941679at2759"/>
<dbReference type="PANTHER" id="PTHR32227">
    <property type="entry name" value="GLUCAN ENDO-1,3-BETA-GLUCOSIDASE BG1-RELATED-RELATED"/>
    <property type="match status" value="1"/>
</dbReference>
<evidence type="ECO:0000313" key="11">
    <source>
        <dbReference type="EMBL" id="KAE8077026.1"/>
    </source>
</evidence>
<evidence type="ECO:0000256" key="5">
    <source>
        <dbReference type="ARBA" id="ARBA00023295"/>
    </source>
</evidence>
<evidence type="ECO:0000256" key="4">
    <source>
        <dbReference type="ARBA" id="ARBA00022801"/>
    </source>
</evidence>
<dbReference type="EC" id="3.2.1.39" evidence="3"/>
<feature type="transmembrane region" description="Helical" evidence="10">
    <location>
        <begin position="166"/>
        <end position="187"/>
    </location>
</feature>
<evidence type="ECO:0000256" key="2">
    <source>
        <dbReference type="ARBA" id="ARBA00008773"/>
    </source>
</evidence>
<evidence type="ECO:0000256" key="8">
    <source>
        <dbReference type="RuleBase" id="RU004335"/>
    </source>
</evidence>
<keyword evidence="4 9" id="KW-0378">Hydrolase</keyword>
<dbReference type="InterPro" id="IPR000490">
    <property type="entry name" value="Glyco_hydro_17"/>
</dbReference>
<dbReference type="EMBL" id="CM017326">
    <property type="protein sequence ID" value="KAE8077026.1"/>
    <property type="molecule type" value="Genomic_DNA"/>
</dbReference>
<dbReference type="SUPFAM" id="SSF51445">
    <property type="entry name" value="(Trans)glycosidases"/>
    <property type="match status" value="1"/>
</dbReference>
<comment type="similarity">
    <text evidence="2 8">Belongs to the glycosyl hydrolase 17 family.</text>
</comment>
<keyword evidence="10" id="KW-0472">Membrane</keyword>
<evidence type="ECO:0000256" key="9">
    <source>
        <dbReference type="RuleBase" id="RU004336"/>
    </source>
</evidence>
<evidence type="ECO:0000256" key="6">
    <source>
        <dbReference type="ARBA" id="ARBA00033335"/>
    </source>
</evidence>
<evidence type="ECO:0000313" key="12">
    <source>
        <dbReference type="Proteomes" id="UP000327013"/>
    </source>
</evidence>
<dbReference type="GO" id="GO:0005975">
    <property type="term" value="P:carbohydrate metabolic process"/>
    <property type="evidence" value="ECO:0007669"/>
    <property type="project" value="InterPro"/>
</dbReference>
<sequence length="286" mass="31513">MHRKSPDEDEVYINDMDHSIINGYFPPLHGVLPESRGNHLHREGNHQMKMKSTSMIWITVLSMAIFHHYMVFGVDLGINYGRTGNDLPSPKAVVDFLTKTLNYAIPLVRLFYANLEVLEALRGTNLVVTIGVPNVLLTHIASSQDAANSWVNDHIKSFIGPSGVSFRYIVVGSNAILGIVMSSVPLAMENIYQALKSAGLSDRIKVTTAVYPVALSNSYPPSNSTFCAEIADIMYKPVLIDGNYEYYNLFDAMVDAFVAAMARAVGKEDVNIVVSETGWPTEGNEP</sequence>
<evidence type="ECO:0000256" key="10">
    <source>
        <dbReference type="SAM" id="Phobius"/>
    </source>
</evidence>
<evidence type="ECO:0000256" key="3">
    <source>
        <dbReference type="ARBA" id="ARBA00012780"/>
    </source>
</evidence>
<feature type="transmembrane region" description="Helical" evidence="10">
    <location>
        <begin position="55"/>
        <end position="72"/>
    </location>
</feature>
<keyword evidence="12" id="KW-1185">Reference proteome</keyword>
<keyword evidence="10" id="KW-0812">Transmembrane</keyword>
<comment type="catalytic activity">
    <reaction evidence="1">
        <text>Hydrolysis of (1-&gt;3)-beta-D-glucosidic linkages in (1-&gt;3)-beta-D-glucans.</text>
        <dbReference type="EC" id="3.2.1.39"/>
    </reaction>
</comment>
<accession>A0A5N6RF86</accession>
<gene>
    <name evidence="11" type="ORF">FH972_015635</name>
</gene>
<dbReference type="GO" id="GO:0042973">
    <property type="term" value="F:glucan endo-1,3-beta-D-glucosidase activity"/>
    <property type="evidence" value="ECO:0007669"/>
    <property type="project" value="UniProtKB-EC"/>
</dbReference>
<reference evidence="11 12" key="1">
    <citation type="submission" date="2019-06" db="EMBL/GenBank/DDBJ databases">
        <title>A chromosomal-level reference genome of Carpinus fangiana (Coryloideae, Betulaceae).</title>
        <authorList>
            <person name="Yang X."/>
            <person name="Wang Z."/>
            <person name="Zhang L."/>
            <person name="Hao G."/>
            <person name="Liu J."/>
            <person name="Yang Y."/>
        </authorList>
    </citation>
    <scope>NUCLEOTIDE SEQUENCE [LARGE SCALE GENOMIC DNA]</scope>
    <source>
        <strain evidence="11">Cfa_2016G</strain>
        <tissue evidence="11">Leaf</tissue>
    </source>
</reference>
<evidence type="ECO:0000256" key="7">
    <source>
        <dbReference type="ARBA" id="ARBA00033417"/>
    </source>
</evidence>
<protein>
    <recommendedName>
        <fullName evidence="3">glucan endo-1,3-beta-D-glucosidase</fullName>
        <ecNumber evidence="3">3.2.1.39</ecNumber>
    </recommendedName>
    <alternativeName>
        <fullName evidence="6">(1-&gt;3)-beta-glucan endohydrolase</fullName>
    </alternativeName>
    <alternativeName>
        <fullName evidence="7">Beta-1,3-endoglucanase</fullName>
    </alternativeName>
</protein>
<dbReference type="InterPro" id="IPR017853">
    <property type="entry name" value="GH"/>
</dbReference>
<dbReference type="Pfam" id="PF00332">
    <property type="entry name" value="Glyco_hydro_17"/>
    <property type="match status" value="2"/>
</dbReference>
<name>A0A5N6RF86_9ROSI</name>
<keyword evidence="10" id="KW-1133">Transmembrane helix</keyword>
<dbReference type="PROSITE" id="PS00587">
    <property type="entry name" value="GLYCOSYL_HYDROL_F17"/>
    <property type="match status" value="1"/>
</dbReference>
<evidence type="ECO:0000256" key="1">
    <source>
        <dbReference type="ARBA" id="ARBA00000382"/>
    </source>
</evidence>
<dbReference type="Proteomes" id="UP000327013">
    <property type="component" value="Chromosome 6"/>
</dbReference>